<keyword evidence="3" id="KW-1185">Reference proteome</keyword>
<evidence type="ECO:0000256" key="1">
    <source>
        <dbReference type="SAM" id="Phobius"/>
    </source>
</evidence>
<keyword evidence="1" id="KW-1133">Transmembrane helix</keyword>
<keyword evidence="1" id="KW-0472">Membrane</keyword>
<dbReference type="AlphaFoldDB" id="A0A5B8YRD8"/>
<dbReference type="Proteomes" id="UP000321954">
    <property type="component" value="Chromosome"/>
</dbReference>
<keyword evidence="1" id="KW-0812">Transmembrane</keyword>
<accession>A0A5B8YRD8</accession>
<dbReference type="KEGG" id="anp:FK178_13415"/>
<gene>
    <name evidence="2" type="ORF">FK178_13415</name>
</gene>
<dbReference type="RefSeq" id="WP_146836214.1">
    <property type="nucleotide sequence ID" value="NZ_CP042476.1"/>
</dbReference>
<dbReference type="OrthoDB" id="9805018at2"/>
<organism evidence="2 3">
    <name type="scientific">Antarcticibacterium arcticum</name>
    <dbReference type="NCBI Taxonomy" id="2585771"/>
    <lineage>
        <taxon>Bacteria</taxon>
        <taxon>Pseudomonadati</taxon>
        <taxon>Bacteroidota</taxon>
        <taxon>Flavobacteriia</taxon>
        <taxon>Flavobacteriales</taxon>
        <taxon>Flavobacteriaceae</taxon>
        <taxon>Antarcticibacterium</taxon>
    </lineage>
</organism>
<name>A0A5B8YRD8_9FLAO</name>
<evidence type="ECO:0000313" key="3">
    <source>
        <dbReference type="Proteomes" id="UP000321954"/>
    </source>
</evidence>
<proteinExistence type="predicted"/>
<protein>
    <recommendedName>
        <fullName evidence="4">RND transporter</fullName>
    </recommendedName>
</protein>
<sequence>MNFLRSSLFPYRYLILLLVLFFCYILWPGVEKALKVDNSLNIWFLEDDPALVEYKKYTERFGNDESIVLLIKESSGVLTSEYFQSFINLTDSLEAIPEVEGVLGPGNIQVPTNNLLGPGGRSLIKKDSEVKDVVQDLEEHTYIRDEFFTEDKKAARFVIVFKPLPDFDLHRDRLIKEVRNTVAAEFPEGNTFLGG</sequence>
<dbReference type="EMBL" id="CP042476">
    <property type="protein sequence ID" value="QED38649.1"/>
    <property type="molecule type" value="Genomic_DNA"/>
</dbReference>
<evidence type="ECO:0008006" key="4">
    <source>
        <dbReference type="Google" id="ProtNLM"/>
    </source>
</evidence>
<feature type="transmembrane region" description="Helical" evidence="1">
    <location>
        <begin position="12"/>
        <end position="30"/>
    </location>
</feature>
<reference evidence="2 3" key="1">
    <citation type="submission" date="2019-08" db="EMBL/GenBank/DDBJ databases">
        <title>Antarcticibacterium arcticum sp. nov., a bacterium isolated from marine sediment of the Canadian Beaufort Sea.</title>
        <authorList>
            <person name="Lee Y.M."/>
            <person name="Baek K."/>
            <person name="Lee D.-H."/>
            <person name="Shin S.C."/>
            <person name="Jin Y.K."/>
            <person name="Park Y."/>
        </authorList>
    </citation>
    <scope>NUCLEOTIDE SEQUENCE [LARGE SCALE GENOMIC DNA]</scope>
    <source>
        <strain evidence="2 3">PAMC 28998</strain>
    </source>
</reference>
<evidence type="ECO:0000313" key="2">
    <source>
        <dbReference type="EMBL" id="QED38649.1"/>
    </source>
</evidence>